<accession>A0AAV2IJH3</accession>
<reference evidence="1 2" key="1">
    <citation type="submission" date="2024-04" db="EMBL/GenBank/DDBJ databases">
        <authorList>
            <consortium name="Genoscope - CEA"/>
            <person name="William W."/>
        </authorList>
    </citation>
    <scope>NUCLEOTIDE SEQUENCE [LARGE SCALE GENOMIC DNA]</scope>
</reference>
<dbReference type="EMBL" id="CAXITT010000927">
    <property type="protein sequence ID" value="CAL1547236.1"/>
    <property type="molecule type" value="Genomic_DNA"/>
</dbReference>
<sequence length="80" mass="8994">SGYTFFWGGWGSEERRQAGVGFAVKSSLNGMMAGWLHYQGESAMRSWERRRDKSVKKTNNSLTIISYSAPPPTMTNTDEV</sequence>
<evidence type="ECO:0000313" key="2">
    <source>
        <dbReference type="Proteomes" id="UP001497497"/>
    </source>
</evidence>
<protein>
    <submittedName>
        <fullName evidence="1">Uncharacterized protein</fullName>
    </submittedName>
</protein>
<keyword evidence="2" id="KW-1185">Reference proteome</keyword>
<name>A0AAV2IJH3_LYMST</name>
<gene>
    <name evidence="1" type="ORF">GSLYS_00020561001</name>
</gene>
<feature type="non-terminal residue" evidence="1">
    <location>
        <position position="1"/>
    </location>
</feature>
<proteinExistence type="predicted"/>
<feature type="non-terminal residue" evidence="1">
    <location>
        <position position="80"/>
    </location>
</feature>
<organism evidence="1 2">
    <name type="scientific">Lymnaea stagnalis</name>
    <name type="common">Great pond snail</name>
    <name type="synonym">Helix stagnalis</name>
    <dbReference type="NCBI Taxonomy" id="6523"/>
    <lineage>
        <taxon>Eukaryota</taxon>
        <taxon>Metazoa</taxon>
        <taxon>Spiralia</taxon>
        <taxon>Lophotrochozoa</taxon>
        <taxon>Mollusca</taxon>
        <taxon>Gastropoda</taxon>
        <taxon>Heterobranchia</taxon>
        <taxon>Euthyneura</taxon>
        <taxon>Panpulmonata</taxon>
        <taxon>Hygrophila</taxon>
        <taxon>Lymnaeoidea</taxon>
        <taxon>Lymnaeidae</taxon>
        <taxon>Lymnaea</taxon>
    </lineage>
</organism>
<evidence type="ECO:0000313" key="1">
    <source>
        <dbReference type="EMBL" id="CAL1547236.1"/>
    </source>
</evidence>
<dbReference type="AlphaFoldDB" id="A0AAV2IJH3"/>
<comment type="caution">
    <text evidence="1">The sequence shown here is derived from an EMBL/GenBank/DDBJ whole genome shotgun (WGS) entry which is preliminary data.</text>
</comment>
<dbReference type="Proteomes" id="UP001497497">
    <property type="component" value="Unassembled WGS sequence"/>
</dbReference>